<name>A0A853CYE7_9MICO</name>
<evidence type="ECO:0000313" key="1">
    <source>
        <dbReference type="EMBL" id="NYJ24351.1"/>
    </source>
</evidence>
<dbReference type="AlphaFoldDB" id="A0A853CYE7"/>
<dbReference type="EMBL" id="JACCFL010000001">
    <property type="protein sequence ID" value="NYJ24351.1"/>
    <property type="molecule type" value="Genomic_DNA"/>
</dbReference>
<dbReference type="RefSeq" id="WP_179606426.1">
    <property type="nucleotide sequence ID" value="NZ_BAABEH010000001.1"/>
</dbReference>
<dbReference type="Gene3D" id="3.40.50.1010">
    <property type="entry name" value="5'-nuclease"/>
    <property type="match status" value="1"/>
</dbReference>
<comment type="caution">
    <text evidence="1">The sequence shown here is derived from an EMBL/GenBank/DDBJ whole genome shotgun (WGS) entry which is preliminary data.</text>
</comment>
<accession>A0A853CYE7</accession>
<organism evidence="1 2">
    <name type="scientific">Leifsonia shinshuensis</name>
    <dbReference type="NCBI Taxonomy" id="150026"/>
    <lineage>
        <taxon>Bacteria</taxon>
        <taxon>Bacillati</taxon>
        <taxon>Actinomycetota</taxon>
        <taxon>Actinomycetes</taxon>
        <taxon>Micrococcales</taxon>
        <taxon>Microbacteriaceae</taxon>
        <taxon>Leifsonia</taxon>
    </lineage>
</organism>
<evidence type="ECO:0000313" key="2">
    <source>
        <dbReference type="Proteomes" id="UP000578352"/>
    </source>
</evidence>
<dbReference type="Proteomes" id="UP000578352">
    <property type="component" value="Unassembled WGS sequence"/>
</dbReference>
<sequence length="131" mass="13972">MAHYVIDASAALELAEAGFVPAAGDELLAPTLLRSQVLALLRASVVSGDRDDRAARTLIAAVDRLPIRLLGDRVLRKTAWRLAAELDLPDTYAAEYLALTVLHGDALVTDVPEVYVGATVPLRTGADLLRS</sequence>
<protein>
    <submittedName>
        <fullName evidence="1">Putative nucleic acid-binding protein</fullName>
    </submittedName>
</protein>
<proteinExistence type="predicted"/>
<gene>
    <name evidence="1" type="ORF">HNR13_002638</name>
</gene>
<reference evidence="1 2" key="1">
    <citation type="submission" date="2020-07" db="EMBL/GenBank/DDBJ databases">
        <title>Sequencing the genomes of 1000 actinobacteria strains.</title>
        <authorList>
            <person name="Klenk H.-P."/>
        </authorList>
    </citation>
    <scope>NUCLEOTIDE SEQUENCE [LARGE SCALE GENOMIC DNA]</scope>
    <source>
        <strain evidence="1 2">DSM 15165</strain>
    </source>
</reference>